<dbReference type="EC" id="3.1.21.-" evidence="6"/>
<evidence type="ECO:0000256" key="4">
    <source>
        <dbReference type="SAM" id="Coils"/>
    </source>
</evidence>
<evidence type="ECO:0000313" key="7">
    <source>
        <dbReference type="Proteomes" id="UP001380822"/>
    </source>
</evidence>
<reference evidence="6 7" key="1">
    <citation type="submission" date="2024-02" db="EMBL/GenBank/DDBJ databases">
        <title>A new putative Pannonibacter species isolated from two cases of bloodstream infections in paediatric patients.</title>
        <authorList>
            <person name="Castellana S."/>
            <person name="De Laurentiis V."/>
            <person name="Grassi M."/>
            <person name="De Leonardis F."/>
            <person name="Mosca A."/>
            <person name="De Carlo C."/>
            <person name="Sparapano E."/>
            <person name="Ronga L."/>
            <person name="Santacroce L."/>
            <person name="Chironna M."/>
            <person name="De Robertis A."/>
            <person name="Bianco A."/>
            <person name="Del Sambro L."/>
            <person name="Capozzi L."/>
            <person name="Parisi A."/>
        </authorList>
    </citation>
    <scope>NUCLEOTIDE SEQUENCE [LARGE SCALE GENOMIC DNA]</scope>
    <source>
        <strain evidence="6 7">Pt2</strain>
    </source>
</reference>
<keyword evidence="4" id="KW-0175">Coiled coil</keyword>
<dbReference type="InterPro" id="IPR051212">
    <property type="entry name" value="Type-I_RE_S_subunit"/>
</dbReference>
<keyword evidence="6" id="KW-0540">Nuclease</keyword>
<accession>A0ABU7ZLN3</accession>
<dbReference type="InterPro" id="IPR044946">
    <property type="entry name" value="Restrct_endonuc_typeI_TRD_sf"/>
</dbReference>
<comment type="similarity">
    <text evidence="1">Belongs to the type-I restriction system S methylase family.</text>
</comment>
<dbReference type="Gene3D" id="3.90.220.20">
    <property type="entry name" value="DNA methylase specificity domains"/>
    <property type="match status" value="2"/>
</dbReference>
<dbReference type="GO" id="GO:0016787">
    <property type="term" value="F:hydrolase activity"/>
    <property type="evidence" value="ECO:0007669"/>
    <property type="project" value="UniProtKB-KW"/>
</dbReference>
<dbReference type="GO" id="GO:0004519">
    <property type="term" value="F:endonuclease activity"/>
    <property type="evidence" value="ECO:0007669"/>
    <property type="project" value="UniProtKB-KW"/>
</dbReference>
<proteinExistence type="inferred from homology"/>
<evidence type="ECO:0000256" key="2">
    <source>
        <dbReference type="ARBA" id="ARBA00022747"/>
    </source>
</evidence>
<comment type="caution">
    <text evidence="6">The sequence shown here is derived from an EMBL/GenBank/DDBJ whole genome shotgun (WGS) entry which is preliminary data.</text>
</comment>
<gene>
    <name evidence="6" type="ORF">V6L76_07695</name>
</gene>
<keyword evidence="6" id="KW-0378">Hydrolase</keyword>
<protein>
    <submittedName>
        <fullName evidence="6">Restriction endonuclease subunit S</fullName>
        <ecNumber evidence="6">3.1.21.-</ecNumber>
    </submittedName>
</protein>
<feature type="coiled-coil region" evidence="4">
    <location>
        <begin position="223"/>
        <end position="250"/>
    </location>
</feature>
<evidence type="ECO:0000313" key="6">
    <source>
        <dbReference type="EMBL" id="MEH0096130.1"/>
    </source>
</evidence>
<evidence type="ECO:0000256" key="3">
    <source>
        <dbReference type="ARBA" id="ARBA00023125"/>
    </source>
</evidence>
<organism evidence="6 7">
    <name type="scientific">Pannonibacter anstelovis</name>
    <dbReference type="NCBI Taxonomy" id="3121537"/>
    <lineage>
        <taxon>Bacteria</taxon>
        <taxon>Pseudomonadati</taxon>
        <taxon>Pseudomonadota</taxon>
        <taxon>Alphaproteobacteria</taxon>
        <taxon>Hyphomicrobiales</taxon>
        <taxon>Stappiaceae</taxon>
        <taxon>Pannonibacter</taxon>
    </lineage>
</organism>
<dbReference type="Pfam" id="PF01420">
    <property type="entry name" value="Methylase_S"/>
    <property type="match status" value="1"/>
</dbReference>
<keyword evidence="3" id="KW-0238">DNA-binding</keyword>
<dbReference type="SUPFAM" id="SSF116734">
    <property type="entry name" value="DNA methylase specificity domain"/>
    <property type="match status" value="2"/>
</dbReference>
<keyword evidence="7" id="KW-1185">Reference proteome</keyword>
<keyword evidence="6" id="KW-0255">Endonuclease</keyword>
<feature type="domain" description="Type I restriction modification DNA specificity" evidence="5">
    <location>
        <begin position="360"/>
        <end position="534"/>
    </location>
</feature>
<sequence>MNASLLSALSAAISDNPVHVLQLRKIVVALAISGRLNEVDASIGREEILALLGDVKRRLISQRVLAKQKPIVAITRDQLPEDFIDPSKFVSLGHIARVEKGKTGIQQAKPGPYPLVVTAAERITADHYDFDGAAAIIPLVSSTGHGNASINRLHYQEGQFALGTILAAVLPHDPALFSARFLFEYLSAFKEELLVSRMSGTANVTLTFGRIEDVPVPLVPPVIQQQLDELMALCDELEAARTERETKRDRLAAASLARLNNPDPETFRDDARFALDALLAVTARPDQIKQLRQTILNLAVRGKLVPQDPADEPAEELLKRIAIVKRGLVRAKKLKESKKITNFISIRDALELPDTWRWASCDELFFVTKLAGFEYTKHFELKDQGDVPVIRAQNVRPWSIEERNLKYLPLKTSLILERSAVTKPSLLITFIGAGIGDVALLETDRRWHLAPNVAKAELFEGCESLLNLKYAVLFLNSPIGRTEIFKHVKTTAQPSLSMGTIRDMDIVIPPLAEQYRIVAKVDELMALCDQLETSLTSADEARKKLLDALLAEALAPVDAEALQEAAE</sequence>
<dbReference type="Proteomes" id="UP001380822">
    <property type="component" value="Unassembled WGS sequence"/>
</dbReference>
<dbReference type="PANTHER" id="PTHR43140:SF1">
    <property type="entry name" value="TYPE I RESTRICTION ENZYME ECOKI SPECIFICITY SUBUNIT"/>
    <property type="match status" value="1"/>
</dbReference>
<name>A0ABU7ZLN3_9HYPH</name>
<evidence type="ECO:0000256" key="1">
    <source>
        <dbReference type="ARBA" id="ARBA00010923"/>
    </source>
</evidence>
<dbReference type="PANTHER" id="PTHR43140">
    <property type="entry name" value="TYPE-1 RESTRICTION ENZYME ECOKI SPECIFICITY PROTEIN"/>
    <property type="match status" value="1"/>
</dbReference>
<keyword evidence="2" id="KW-0680">Restriction system</keyword>
<dbReference type="InterPro" id="IPR000055">
    <property type="entry name" value="Restrct_endonuc_typeI_TRD"/>
</dbReference>
<evidence type="ECO:0000259" key="5">
    <source>
        <dbReference type="Pfam" id="PF01420"/>
    </source>
</evidence>
<dbReference type="RefSeq" id="WP_334251233.1">
    <property type="nucleotide sequence ID" value="NZ_JBAKBE010000004.1"/>
</dbReference>
<dbReference type="EMBL" id="JBAKBE010000004">
    <property type="protein sequence ID" value="MEH0096130.1"/>
    <property type="molecule type" value="Genomic_DNA"/>
</dbReference>